<sequence length="384" mass="44626">MKLHKIKLIIMMLITSAMLSGCWNIKEVQDIYYVAALGIDFKEGKYIAYAQLLDFSNVAKLEGARPDKQPPVWIGRGEGFTITEALNQLYKDAQQRLFWGHVSTIILSERLLRQDIKDSIDFINRYREIRYNILLYATKEPIDDILKTKAFFTLSGLSTILHEPKERYKQRSYIQPKQFYQFIRDSDPMGQTAYIPSLKISTENWKEESKKAPLLRNDGAFFVRNNRLEGWLSETDLNGLRWMDEKNVRSPVWIIENDSAVVSVVIEKPKITTSPIMSSKPILFNIRVEVQAGINEKIKEISDKELITKTEDIIKLEILKSFEKGIEINADIYKLGESLYRQNPRKWKEEVKTDSFYLNEHSIKNLKVKVNLVNSGKLKYQDGS</sequence>
<evidence type="ECO:0000256" key="6">
    <source>
        <dbReference type="ARBA" id="ARBA00023139"/>
    </source>
</evidence>
<keyword evidence="4 8" id="KW-0732">Signal</keyword>
<dbReference type="Pfam" id="PF05504">
    <property type="entry name" value="Spore_GerAC"/>
    <property type="match status" value="1"/>
</dbReference>
<evidence type="ECO:0000313" key="12">
    <source>
        <dbReference type="Proteomes" id="UP000194499"/>
    </source>
</evidence>
<evidence type="ECO:0000256" key="2">
    <source>
        <dbReference type="ARBA" id="ARBA00007886"/>
    </source>
</evidence>
<name>A0A1Y5ZCD3_9BACI</name>
<gene>
    <name evidence="11" type="ORF">BACERE00191_01671</name>
</gene>
<keyword evidence="3" id="KW-0309">Germination</keyword>
<dbReference type="NCBIfam" id="TIGR02887">
    <property type="entry name" value="spore_ger_x_C"/>
    <property type="match status" value="1"/>
</dbReference>
<evidence type="ECO:0008006" key="13">
    <source>
        <dbReference type="Google" id="ProtNLM"/>
    </source>
</evidence>
<dbReference type="AlphaFoldDB" id="A0A1Y5ZCD3"/>
<keyword evidence="5" id="KW-0472">Membrane</keyword>
<evidence type="ECO:0000313" key="11">
    <source>
        <dbReference type="EMBL" id="SMD86968.1"/>
    </source>
</evidence>
<keyword evidence="6" id="KW-0564">Palmitate</keyword>
<dbReference type="InterPro" id="IPR046953">
    <property type="entry name" value="Spore_GerAC-like_C"/>
</dbReference>
<accession>A0A1Y5ZCD3</accession>
<dbReference type="InterPro" id="IPR057336">
    <property type="entry name" value="GerAC_N"/>
</dbReference>
<feature type="domain" description="Spore germination protein N-terminal" evidence="10">
    <location>
        <begin position="26"/>
        <end position="200"/>
    </location>
</feature>
<protein>
    <recommendedName>
        <fullName evidence="13">Ger(X)C family spore germination protein</fullName>
    </recommendedName>
</protein>
<comment type="subcellular location">
    <subcellularLocation>
        <location evidence="1">Membrane</location>
        <topology evidence="1">Lipid-anchor</topology>
    </subcellularLocation>
</comment>
<dbReference type="Proteomes" id="UP000194499">
    <property type="component" value="Unassembled WGS sequence"/>
</dbReference>
<dbReference type="GO" id="GO:0009847">
    <property type="term" value="P:spore germination"/>
    <property type="evidence" value="ECO:0007669"/>
    <property type="project" value="InterPro"/>
</dbReference>
<proteinExistence type="inferred from homology"/>
<dbReference type="Gene3D" id="3.30.300.210">
    <property type="entry name" value="Nutrient germinant receptor protein C, domain 3"/>
    <property type="match status" value="1"/>
</dbReference>
<evidence type="ECO:0000259" key="9">
    <source>
        <dbReference type="Pfam" id="PF05504"/>
    </source>
</evidence>
<feature type="domain" description="Spore germination GerAC-like C-terminal" evidence="9">
    <location>
        <begin position="219"/>
        <end position="372"/>
    </location>
</feature>
<dbReference type="RefSeq" id="WP_071713416.1">
    <property type="nucleotide sequence ID" value="NZ_CP093425.1"/>
</dbReference>
<evidence type="ECO:0000256" key="4">
    <source>
        <dbReference type="ARBA" id="ARBA00022729"/>
    </source>
</evidence>
<dbReference type="EMBL" id="FWZB01000033">
    <property type="protein sequence ID" value="SMD86968.1"/>
    <property type="molecule type" value="Genomic_DNA"/>
</dbReference>
<evidence type="ECO:0000256" key="3">
    <source>
        <dbReference type="ARBA" id="ARBA00022544"/>
    </source>
</evidence>
<dbReference type="PROSITE" id="PS51257">
    <property type="entry name" value="PROKAR_LIPOPROTEIN"/>
    <property type="match status" value="1"/>
</dbReference>
<dbReference type="InterPro" id="IPR038501">
    <property type="entry name" value="Spore_GerAC_C_sf"/>
</dbReference>
<feature type="chain" id="PRO_5039562207" description="Ger(X)C family spore germination protein" evidence="8">
    <location>
        <begin position="21"/>
        <end position="384"/>
    </location>
</feature>
<evidence type="ECO:0000256" key="8">
    <source>
        <dbReference type="SAM" id="SignalP"/>
    </source>
</evidence>
<reference evidence="12" key="1">
    <citation type="submission" date="2017-04" db="EMBL/GenBank/DDBJ databases">
        <authorList>
            <person name="Criscuolo A."/>
        </authorList>
    </citation>
    <scope>NUCLEOTIDE SEQUENCE [LARGE SCALE GENOMIC DNA]</scope>
</reference>
<evidence type="ECO:0000259" key="10">
    <source>
        <dbReference type="Pfam" id="PF25198"/>
    </source>
</evidence>
<dbReference type="GO" id="GO:0016020">
    <property type="term" value="C:membrane"/>
    <property type="evidence" value="ECO:0007669"/>
    <property type="project" value="UniProtKB-SubCell"/>
</dbReference>
<dbReference type="PANTHER" id="PTHR35789">
    <property type="entry name" value="SPORE GERMINATION PROTEIN B3"/>
    <property type="match status" value="1"/>
</dbReference>
<dbReference type="InterPro" id="IPR008844">
    <property type="entry name" value="Spore_GerAC-like"/>
</dbReference>
<dbReference type="PANTHER" id="PTHR35789:SF1">
    <property type="entry name" value="SPORE GERMINATION PROTEIN B3"/>
    <property type="match status" value="1"/>
</dbReference>
<evidence type="ECO:0000256" key="5">
    <source>
        <dbReference type="ARBA" id="ARBA00023136"/>
    </source>
</evidence>
<comment type="similarity">
    <text evidence="2">Belongs to the GerABKC lipoprotein family.</text>
</comment>
<dbReference type="Pfam" id="PF25198">
    <property type="entry name" value="Spore_GerAC_N"/>
    <property type="match status" value="1"/>
</dbReference>
<organism evidence="11 12">
    <name type="scientific">Bacillus pacificus</name>
    <dbReference type="NCBI Taxonomy" id="2026187"/>
    <lineage>
        <taxon>Bacteria</taxon>
        <taxon>Bacillati</taxon>
        <taxon>Bacillota</taxon>
        <taxon>Bacilli</taxon>
        <taxon>Bacillales</taxon>
        <taxon>Bacillaceae</taxon>
        <taxon>Bacillus</taxon>
        <taxon>Bacillus cereus group</taxon>
    </lineage>
</organism>
<feature type="signal peptide" evidence="8">
    <location>
        <begin position="1"/>
        <end position="20"/>
    </location>
</feature>
<evidence type="ECO:0000256" key="7">
    <source>
        <dbReference type="ARBA" id="ARBA00023288"/>
    </source>
</evidence>
<evidence type="ECO:0000256" key="1">
    <source>
        <dbReference type="ARBA" id="ARBA00004635"/>
    </source>
</evidence>
<keyword evidence="7" id="KW-0449">Lipoprotein</keyword>